<feature type="compositionally biased region" description="Polar residues" evidence="3">
    <location>
        <begin position="376"/>
        <end position="408"/>
    </location>
</feature>
<feature type="compositionally biased region" description="Polar residues" evidence="3">
    <location>
        <begin position="466"/>
        <end position="488"/>
    </location>
</feature>
<keyword evidence="4" id="KW-0732">Signal</keyword>
<feature type="compositionally biased region" description="Gly residues" evidence="3">
    <location>
        <begin position="165"/>
        <end position="212"/>
    </location>
</feature>
<evidence type="ECO:0000256" key="2">
    <source>
        <dbReference type="PROSITE-ProRule" id="PRU00591"/>
    </source>
</evidence>
<protein>
    <submittedName>
        <fullName evidence="6">Cell wall-binding repeat protein</fullName>
    </submittedName>
</protein>
<dbReference type="Proteomes" id="UP000003434">
    <property type="component" value="Unassembled WGS sequence"/>
</dbReference>
<gene>
    <name evidence="6" type="ORF">HMPREF0381_0611</name>
</gene>
<dbReference type="InterPro" id="IPR038765">
    <property type="entry name" value="Papain-like_cys_pep_sf"/>
</dbReference>
<dbReference type="InterPro" id="IPR018337">
    <property type="entry name" value="Cell_wall/Cho-bd_repeat"/>
</dbReference>
<dbReference type="EMBL" id="AEPW01000014">
    <property type="protein sequence ID" value="EFU77522.1"/>
    <property type="molecule type" value="Genomic_DNA"/>
</dbReference>
<feature type="compositionally biased region" description="Low complexity" evidence="3">
    <location>
        <begin position="213"/>
        <end position="224"/>
    </location>
</feature>
<reference evidence="6 7" key="1">
    <citation type="submission" date="2010-12" db="EMBL/GenBank/DDBJ databases">
        <authorList>
            <person name="Muzny D."/>
            <person name="Qin X."/>
            <person name="Deng J."/>
            <person name="Jiang H."/>
            <person name="Liu Y."/>
            <person name="Qu J."/>
            <person name="Song X.-Z."/>
            <person name="Zhang L."/>
            <person name="Thornton R."/>
            <person name="Coyle M."/>
            <person name="Francisco L."/>
            <person name="Jackson L."/>
            <person name="Javaid M."/>
            <person name="Korchina V."/>
            <person name="Kovar C."/>
            <person name="Mata R."/>
            <person name="Mathew T."/>
            <person name="Ngo R."/>
            <person name="Nguyen L."/>
            <person name="Nguyen N."/>
            <person name="Okwuonu G."/>
            <person name="Ongeri F."/>
            <person name="Pham C."/>
            <person name="Simmons D."/>
            <person name="Wilczek-Boney K."/>
            <person name="Hale W."/>
            <person name="Jakkamsetti A."/>
            <person name="Pham P."/>
            <person name="Ruth R."/>
            <person name="San Lucas F."/>
            <person name="Warren J."/>
            <person name="Zhang J."/>
            <person name="Zhao Z."/>
            <person name="Zhou C."/>
            <person name="Zhu D."/>
            <person name="Lee S."/>
            <person name="Bess C."/>
            <person name="Blankenburg K."/>
            <person name="Forbes L."/>
            <person name="Fu Q."/>
            <person name="Gubbala S."/>
            <person name="Hirani K."/>
            <person name="Jayaseelan J.C."/>
            <person name="Lara F."/>
            <person name="Munidasa M."/>
            <person name="Palculict T."/>
            <person name="Patil S."/>
            <person name="Pu L.-L."/>
            <person name="Saada N."/>
            <person name="Tang L."/>
            <person name="Weissenberger G."/>
            <person name="Zhu Y."/>
            <person name="Hemphill L."/>
            <person name="Shang Y."/>
            <person name="Youmans B."/>
            <person name="Ayvaz T."/>
            <person name="Ross M."/>
            <person name="Santibanez J."/>
            <person name="Aqrawi P."/>
            <person name="Gross S."/>
            <person name="Joshi V."/>
            <person name="Fowler G."/>
            <person name="Nazareth L."/>
            <person name="Reid J."/>
            <person name="Worley K."/>
            <person name="Petrosino J."/>
            <person name="Highlander S."/>
            <person name="Gibbs R."/>
        </authorList>
    </citation>
    <scope>NUCLEOTIDE SEQUENCE [LARGE SCALE GENOMIC DNA]</scope>
    <source>
        <strain evidence="6 7">DSM 3986</strain>
    </source>
</reference>
<feature type="region of interest" description="Disordered" evidence="3">
    <location>
        <begin position="348"/>
        <end position="492"/>
    </location>
</feature>
<feature type="repeat" description="Cell wall-binding" evidence="2">
    <location>
        <begin position="46"/>
        <end position="65"/>
    </location>
</feature>
<dbReference type="Pfam" id="PF19127">
    <property type="entry name" value="Choline_bind_3"/>
    <property type="match status" value="1"/>
</dbReference>
<dbReference type="AlphaFoldDB" id="E6LKX6"/>
<dbReference type="SUPFAM" id="SSF54001">
    <property type="entry name" value="Cysteine proteinases"/>
    <property type="match status" value="1"/>
</dbReference>
<feature type="chain" id="PRO_5003207883" evidence="4">
    <location>
        <begin position="26"/>
        <end position="813"/>
    </location>
</feature>
<dbReference type="Gene3D" id="3.90.70.10">
    <property type="entry name" value="Cysteine proteinases"/>
    <property type="match status" value="1"/>
</dbReference>
<evidence type="ECO:0000256" key="1">
    <source>
        <dbReference type="ARBA" id="ARBA00022737"/>
    </source>
</evidence>
<proteinExistence type="predicted"/>
<feature type="domain" description="Ig protease IdeS" evidence="5">
    <location>
        <begin position="467"/>
        <end position="808"/>
    </location>
</feature>
<dbReference type="Gene3D" id="2.10.270.10">
    <property type="entry name" value="Cholin Binding"/>
    <property type="match status" value="1"/>
</dbReference>
<feature type="compositionally biased region" description="Polar residues" evidence="3">
    <location>
        <begin position="254"/>
        <end position="301"/>
    </location>
</feature>
<evidence type="ECO:0000313" key="6">
    <source>
        <dbReference type="EMBL" id="EFU77522.1"/>
    </source>
</evidence>
<accession>E6LKX6</accession>
<dbReference type="Pfam" id="PF09028">
    <property type="entry name" value="Mac-1"/>
    <property type="match status" value="1"/>
</dbReference>
<evidence type="ECO:0000259" key="5">
    <source>
        <dbReference type="Pfam" id="PF09028"/>
    </source>
</evidence>
<evidence type="ECO:0000256" key="4">
    <source>
        <dbReference type="SAM" id="SignalP"/>
    </source>
</evidence>
<organism evidence="6 7">
    <name type="scientific">Lachnoanaerobaculum saburreum DSM 3986</name>
    <dbReference type="NCBI Taxonomy" id="887325"/>
    <lineage>
        <taxon>Bacteria</taxon>
        <taxon>Bacillati</taxon>
        <taxon>Bacillota</taxon>
        <taxon>Clostridia</taxon>
        <taxon>Lachnospirales</taxon>
        <taxon>Lachnospiraceae</taxon>
        <taxon>Lachnoanaerobaculum</taxon>
    </lineage>
</organism>
<dbReference type="SUPFAM" id="SSF69360">
    <property type="entry name" value="Cell wall binding repeat"/>
    <property type="match status" value="1"/>
</dbReference>
<sequence length="813" mass="88598">MKKCNGSPVFLGITMSILFSFNAYAGTEGWKLENNNWKYYKENKTLKAWQKINDNWYFFNEDGSLKTGWLQDASDNWYFLDSSKNGNEGVLLSGWQWIDGYCYYFEGSNKDTFGRMYANTVTGGYKIDPTGRWIDENGVWHYEKGKGISTSSVNITNADKKASDGGAGNSVGRGGGSSGGSSRGGSTGGGSSRGGSSGSGSSRGGSAGGGSSRGRSSGGSSNRSENLGADLSRGGNSNIGNIQEINKDRRIESQGGNTAQNSGSNIAGSLNENIRTENEGTTDNKTSDSGKVLPNNSQNRLDNVGSKALNRDGNIADETGKSATKENYNKVTKDSDNKIQNNINNNILEQSSNQGGNSNILEQNNSNNAQNQNGNTLEQSQSNNTQGNVGNTPNLSGTESNDTGNTLEQSNTDNTQNQNSAKSNNFANENNTGNNSEQSNTERKNPGANTESNLSPSTEENKPSAPDNTKNPTEQKNIQEQPNNTVNEDNAEDKAERIKDTLTTPKNNNVVQYTDEDGEVRTIIWAKGINAPVMGEGGDFHKEITQGGSDTYEIYKAPFSSGDGWYDVNKTRSGGNIDIDKNLCFAAVASNMLHWWFDQNIENVDNYIAKNGDITRANRQLSDLKTSFESQEDSKIFELYKVLYGYNERGFYTDLLVDLFINGYTPKLSGATNIERDDLIPDNNGGFFYDVFKGEKLTDRTYGGNYESLSEILKEVLGDGGLVGLSHKVFSKNNHIVTLWGAEYDLNGKLRAVYVSDSDDQDESNVGMKRYEIRNVGGIAKLSTNITDKSAGAAVGYLHILYLGSEQWNNYFR</sequence>
<dbReference type="eggNOG" id="COG5263">
    <property type="taxonomic scope" value="Bacteria"/>
</dbReference>
<name>E6LKX6_9FIRM</name>
<feature type="compositionally biased region" description="Polar residues" evidence="3">
    <location>
        <begin position="447"/>
        <end position="458"/>
    </location>
</feature>
<keyword evidence="1" id="KW-0677">Repeat</keyword>
<feature type="region of interest" description="Disordered" evidence="3">
    <location>
        <begin position="253"/>
        <end position="328"/>
    </location>
</feature>
<comment type="caution">
    <text evidence="6">The sequence shown here is derived from an EMBL/GenBank/DDBJ whole genome shotgun (WGS) entry which is preliminary data.</text>
</comment>
<evidence type="ECO:0000256" key="3">
    <source>
        <dbReference type="SAM" id="MobiDB-lite"/>
    </source>
</evidence>
<dbReference type="RefSeq" id="WP_008750381.1">
    <property type="nucleotide sequence ID" value="NZ_GL622296.1"/>
</dbReference>
<feature type="region of interest" description="Disordered" evidence="3">
    <location>
        <begin position="159"/>
        <end position="241"/>
    </location>
</feature>
<feature type="compositionally biased region" description="Basic and acidic residues" evidence="3">
    <location>
        <begin position="318"/>
        <end position="328"/>
    </location>
</feature>
<dbReference type="PROSITE" id="PS51170">
    <property type="entry name" value="CW"/>
    <property type="match status" value="1"/>
</dbReference>
<feature type="compositionally biased region" description="Low complexity" evidence="3">
    <location>
        <begin position="348"/>
        <end position="375"/>
    </location>
</feature>
<dbReference type="InterPro" id="IPR015117">
    <property type="entry name" value="IdeS"/>
</dbReference>
<dbReference type="HOGENOM" id="CLU_347081_0_0_9"/>
<feature type="signal peptide" evidence="4">
    <location>
        <begin position="1"/>
        <end position="25"/>
    </location>
</feature>
<feature type="compositionally biased region" description="Low complexity" evidence="3">
    <location>
        <begin position="409"/>
        <end position="439"/>
    </location>
</feature>
<evidence type="ECO:0000313" key="7">
    <source>
        <dbReference type="Proteomes" id="UP000003434"/>
    </source>
</evidence>
<dbReference type="GO" id="GO:0008233">
    <property type="term" value="F:peptidase activity"/>
    <property type="evidence" value="ECO:0007669"/>
    <property type="project" value="InterPro"/>
</dbReference>